<dbReference type="SUPFAM" id="SSF56235">
    <property type="entry name" value="N-terminal nucleophile aminohydrolases (Ntn hydrolases)"/>
    <property type="match status" value="1"/>
</dbReference>
<gene>
    <name evidence="7 12" type="primary">purF</name>
    <name evidence="12" type="ORF">COW72_03380</name>
</gene>
<evidence type="ECO:0000256" key="5">
    <source>
        <dbReference type="ARBA" id="ARBA00022755"/>
    </source>
</evidence>
<protein>
    <recommendedName>
        <fullName evidence="7">Amidophosphoribosyltransferase</fullName>
        <shortName evidence="7">ATase</shortName>
        <ecNumber evidence="7">2.4.2.14</ecNumber>
    </recommendedName>
    <alternativeName>
        <fullName evidence="7">Glutamine phosphoribosylpyrophosphate amidotransferase</fullName>
        <shortName evidence="7">GPATase</shortName>
    </alternativeName>
</protein>
<keyword evidence="7 10" id="KW-0479">Metal-binding</keyword>
<feature type="binding site" evidence="7 10">
    <location>
        <position position="393"/>
    </location>
    <ligand>
        <name>[4Fe-4S] cluster</name>
        <dbReference type="ChEBI" id="CHEBI:49883"/>
    </ligand>
</feature>
<dbReference type="PROSITE" id="PS51278">
    <property type="entry name" value="GATASE_TYPE_2"/>
    <property type="match status" value="1"/>
</dbReference>
<sequence>MCGIFGIVSNEDVASKIVFGLYDLQHRGEQAAGVAVFDGKKLRYHKEEGLVTEVFNERKREELFKKLSGRFGIGHTLYSTIGVGGEKKQPRTFHPLIGEFHGQPFALAHNGNLIKLDELRREAKEKGYHFQSEFSDTEVIVALISVSPEKDFLEALGKVLPRLIGAFSLVILFNDKVIGVRDKYGIRPLCLGRDERSFILASESCAFHTIGADFLREIQPGELIVLGKNGIENSFIWADNPRPKLCIFELIYFARPDSQLAGRTVNSYRDNAGYKVALEHPVEADIVCSVPESGEIYNYGVSRALNIPVKKAISRNRYFATRTFMSPREIGRRNLQGRKFYILEEAIQGKRVMITEDSIIRGNVAPEIVAMLRQAGASEIHLRVGSSPIRWPCFLGIDIPTKEELIAADLTEEEVGRKIIRADSLGYLSLEGMIKASGLSKEDLCLGCFTGEYPIEITLKLQLK</sequence>
<dbReference type="GO" id="GO:0009113">
    <property type="term" value="P:purine nucleobase biosynthetic process"/>
    <property type="evidence" value="ECO:0007669"/>
    <property type="project" value="UniProtKB-UniRule"/>
</dbReference>
<dbReference type="GO" id="GO:0006189">
    <property type="term" value="P:'de novo' IMP biosynthetic process"/>
    <property type="evidence" value="ECO:0007669"/>
    <property type="project" value="UniProtKB-UniRule"/>
</dbReference>
<organism evidence="12 13">
    <name type="scientific">Candidatus Nealsonbacteria bacterium CG18_big_fil_WC_8_21_14_2_50_37_10</name>
    <dbReference type="NCBI Taxonomy" id="1974717"/>
    <lineage>
        <taxon>Bacteria</taxon>
        <taxon>Candidatus Nealsoniibacteriota</taxon>
    </lineage>
</organism>
<comment type="cofactor">
    <cofactor evidence="7 10">
        <name>[4Fe-4S] cluster</name>
        <dbReference type="ChEBI" id="CHEBI:49883"/>
    </cofactor>
    <text evidence="7 10">Binds 1 [4Fe-4S] cluster per subunit.</text>
</comment>
<keyword evidence="7" id="KW-0004">4Fe-4S</keyword>
<dbReference type="InterPro" id="IPR005854">
    <property type="entry name" value="PurF"/>
</dbReference>
<feature type="binding site" evidence="7 10">
    <location>
        <position position="445"/>
    </location>
    <ligand>
        <name>[4Fe-4S] cluster</name>
        <dbReference type="ChEBI" id="CHEBI:49883"/>
    </ligand>
</feature>
<feature type="active site" description="Nucleophile" evidence="7 9">
    <location>
        <position position="2"/>
    </location>
</feature>
<dbReference type="Gene3D" id="3.60.20.10">
    <property type="entry name" value="Glutamine Phosphoribosylpyrophosphate, subunit 1, domain 1"/>
    <property type="match status" value="1"/>
</dbReference>
<evidence type="ECO:0000256" key="1">
    <source>
        <dbReference type="ARBA" id="ARBA00005209"/>
    </source>
</evidence>
<dbReference type="SUPFAM" id="SSF53271">
    <property type="entry name" value="PRTase-like"/>
    <property type="match status" value="1"/>
</dbReference>
<evidence type="ECO:0000256" key="6">
    <source>
        <dbReference type="ARBA" id="ARBA00022962"/>
    </source>
</evidence>
<dbReference type="NCBIfam" id="TIGR01134">
    <property type="entry name" value="purF"/>
    <property type="match status" value="1"/>
</dbReference>
<dbReference type="Proteomes" id="UP000230778">
    <property type="component" value="Unassembled WGS sequence"/>
</dbReference>
<evidence type="ECO:0000256" key="10">
    <source>
        <dbReference type="PIRSR" id="PIRSR000485-3"/>
    </source>
</evidence>
<accession>A0A2H0FCX0</accession>
<comment type="function">
    <text evidence="7">Catalyzes the formation of phosphoribosylamine from phosphoribosylpyrophosphate (PRPP) and glutamine.</text>
</comment>
<keyword evidence="7 10" id="KW-0408">Iron</keyword>
<evidence type="ECO:0000256" key="3">
    <source>
        <dbReference type="ARBA" id="ARBA00022676"/>
    </source>
</evidence>
<dbReference type="EMBL" id="PCUC01000175">
    <property type="protein sequence ID" value="PIQ04556.1"/>
    <property type="molecule type" value="Genomic_DNA"/>
</dbReference>
<keyword evidence="4 7" id="KW-0808">Transferase</keyword>
<dbReference type="Pfam" id="PF13537">
    <property type="entry name" value="GATase_7"/>
    <property type="match status" value="1"/>
</dbReference>
<dbReference type="CDD" id="cd06223">
    <property type="entry name" value="PRTases_typeI"/>
    <property type="match status" value="1"/>
</dbReference>
<keyword evidence="7 10" id="KW-0411">Iron-sulfur</keyword>
<dbReference type="InterPro" id="IPR029057">
    <property type="entry name" value="PRTase-like"/>
</dbReference>
<feature type="binding site" evidence="7 10">
    <location>
        <position position="448"/>
    </location>
    <ligand>
        <name>[4Fe-4S] cluster</name>
        <dbReference type="ChEBI" id="CHEBI:49883"/>
    </ligand>
</feature>
<dbReference type="Gene3D" id="3.40.50.2020">
    <property type="match status" value="1"/>
</dbReference>
<evidence type="ECO:0000313" key="13">
    <source>
        <dbReference type="Proteomes" id="UP000230778"/>
    </source>
</evidence>
<dbReference type="UniPathway" id="UPA00074">
    <property type="reaction ID" value="UER00124"/>
</dbReference>
<comment type="similarity">
    <text evidence="2 7 8">In the C-terminal section; belongs to the purine/pyrimidine phosphoribosyltransferase family.</text>
</comment>
<dbReference type="AlphaFoldDB" id="A0A2H0FCX0"/>
<dbReference type="PIRSF" id="PIRSF000485">
    <property type="entry name" value="Amd_phspho_trans"/>
    <property type="match status" value="1"/>
</dbReference>
<keyword evidence="5 7" id="KW-0658">Purine biosynthesis</keyword>
<dbReference type="GO" id="GO:0046872">
    <property type="term" value="F:metal ion binding"/>
    <property type="evidence" value="ECO:0007669"/>
    <property type="project" value="UniProtKB-KW"/>
</dbReference>
<evidence type="ECO:0000256" key="2">
    <source>
        <dbReference type="ARBA" id="ARBA00010138"/>
    </source>
</evidence>
<evidence type="ECO:0000256" key="7">
    <source>
        <dbReference type="HAMAP-Rule" id="MF_01931"/>
    </source>
</evidence>
<comment type="catalytic activity">
    <reaction evidence="7 8">
        <text>5-phospho-beta-D-ribosylamine + L-glutamate + diphosphate = 5-phospho-alpha-D-ribose 1-diphosphate + L-glutamine + H2O</text>
        <dbReference type="Rhea" id="RHEA:14905"/>
        <dbReference type="ChEBI" id="CHEBI:15377"/>
        <dbReference type="ChEBI" id="CHEBI:29985"/>
        <dbReference type="ChEBI" id="CHEBI:33019"/>
        <dbReference type="ChEBI" id="CHEBI:58017"/>
        <dbReference type="ChEBI" id="CHEBI:58359"/>
        <dbReference type="ChEBI" id="CHEBI:58681"/>
        <dbReference type="EC" id="2.4.2.14"/>
    </reaction>
</comment>
<comment type="pathway">
    <text evidence="1 7 8">Purine metabolism; IMP biosynthesis via de novo pathway; N(1)-(5-phospho-D-ribosyl)glycinamide from 5-phospho-alpha-D-ribose 1-diphosphate: step 1/2.</text>
</comment>
<comment type="caution">
    <text evidence="12">The sequence shown here is derived from an EMBL/GenBank/DDBJ whole genome shotgun (WGS) entry which is preliminary data.</text>
</comment>
<comment type="caution">
    <text evidence="7">Lacks conserved residue(s) required for the propagation of feature annotation.</text>
</comment>
<dbReference type="InterPro" id="IPR017932">
    <property type="entry name" value="GATase_2_dom"/>
</dbReference>
<keyword evidence="6 7" id="KW-0315">Glutamine amidotransferase</keyword>
<dbReference type="CDD" id="cd00715">
    <property type="entry name" value="GPATase_N"/>
    <property type="match status" value="1"/>
</dbReference>
<evidence type="ECO:0000256" key="8">
    <source>
        <dbReference type="PIRNR" id="PIRNR000485"/>
    </source>
</evidence>
<dbReference type="InterPro" id="IPR000836">
    <property type="entry name" value="PRTase_dom"/>
</dbReference>
<dbReference type="InterPro" id="IPR029055">
    <property type="entry name" value="Ntn_hydrolases_N"/>
</dbReference>
<reference evidence="12 13" key="1">
    <citation type="submission" date="2017-09" db="EMBL/GenBank/DDBJ databases">
        <title>Depth-based differentiation of microbial function through sediment-hosted aquifers and enrichment of novel symbionts in the deep terrestrial subsurface.</title>
        <authorList>
            <person name="Probst A.J."/>
            <person name="Ladd B."/>
            <person name="Jarett J.K."/>
            <person name="Geller-Mcgrath D.E."/>
            <person name="Sieber C.M."/>
            <person name="Emerson J.B."/>
            <person name="Anantharaman K."/>
            <person name="Thomas B.C."/>
            <person name="Malmstrom R."/>
            <person name="Stieglmeier M."/>
            <person name="Klingl A."/>
            <person name="Woyke T."/>
            <person name="Ryan C.M."/>
            <person name="Banfield J.F."/>
        </authorList>
    </citation>
    <scope>NUCLEOTIDE SEQUENCE [LARGE SCALE GENOMIC DNA]</scope>
    <source>
        <strain evidence="12">CG18_big_fil_WC_8_21_14_2_50_37_10</strain>
    </source>
</reference>
<dbReference type="EC" id="2.4.2.14" evidence="7"/>
<feature type="binding site" evidence="7 10">
    <location>
        <position position="246"/>
    </location>
    <ligand>
        <name>[4Fe-4S] cluster</name>
        <dbReference type="ChEBI" id="CHEBI:49883"/>
    </ligand>
</feature>
<proteinExistence type="inferred from homology"/>
<evidence type="ECO:0000256" key="4">
    <source>
        <dbReference type="ARBA" id="ARBA00022679"/>
    </source>
</evidence>
<evidence type="ECO:0000256" key="9">
    <source>
        <dbReference type="PIRSR" id="PIRSR000485-1"/>
    </source>
</evidence>
<evidence type="ECO:0000259" key="11">
    <source>
        <dbReference type="PROSITE" id="PS51278"/>
    </source>
</evidence>
<keyword evidence="3 7" id="KW-0328">Glycosyltransferase</keyword>
<dbReference type="GO" id="GO:0004044">
    <property type="term" value="F:amidophosphoribosyltransferase activity"/>
    <property type="evidence" value="ECO:0007669"/>
    <property type="project" value="UniProtKB-UniRule"/>
</dbReference>
<dbReference type="PANTHER" id="PTHR11907">
    <property type="entry name" value="AMIDOPHOSPHORIBOSYLTRANSFERASE"/>
    <property type="match status" value="1"/>
</dbReference>
<dbReference type="GO" id="GO:0051539">
    <property type="term" value="F:4 iron, 4 sulfur cluster binding"/>
    <property type="evidence" value="ECO:0007669"/>
    <property type="project" value="UniProtKB-KW"/>
</dbReference>
<dbReference type="InterPro" id="IPR035584">
    <property type="entry name" value="PurF_N"/>
</dbReference>
<evidence type="ECO:0000313" key="12">
    <source>
        <dbReference type="EMBL" id="PIQ04556.1"/>
    </source>
</evidence>
<dbReference type="HAMAP" id="MF_01931">
    <property type="entry name" value="PurF"/>
    <property type="match status" value="1"/>
</dbReference>
<name>A0A2H0FCX0_9BACT</name>
<feature type="domain" description="Glutamine amidotransferase type-2" evidence="11">
    <location>
        <begin position="2"/>
        <end position="229"/>
    </location>
</feature>